<dbReference type="PANTHER" id="PTHR43104">
    <property type="entry name" value="L-2-HYDROXYGLUTARATE DEHYDROGENASE, MITOCHONDRIAL"/>
    <property type="match status" value="1"/>
</dbReference>
<keyword evidence="3" id="KW-0274">FAD</keyword>
<dbReference type="InterPro" id="IPR036188">
    <property type="entry name" value="FAD/NAD-bd_sf"/>
</dbReference>
<dbReference type="PANTHER" id="PTHR43104:SF2">
    <property type="entry name" value="L-2-HYDROXYGLUTARATE DEHYDROGENASE, MITOCHONDRIAL"/>
    <property type="match status" value="1"/>
</dbReference>
<keyword evidence="8" id="KW-1185">Reference proteome</keyword>
<accession>A0A521AL15</accession>
<dbReference type="GO" id="GO:0047545">
    <property type="term" value="F:(S)-2-hydroxyglutarate dehydrogenase activity"/>
    <property type="evidence" value="ECO:0007669"/>
    <property type="project" value="TreeGrafter"/>
</dbReference>
<comment type="similarity">
    <text evidence="5">Belongs to the L2HGDH family.</text>
</comment>
<sequence length="400" mass="44669">MTYDFIIVGAGIVGLSTAYKLSKSYPDLDILVLEKEDRVAAHQTGNNSGVIHSGIYYKPNSYRAKNCVEGRHQLVDFCREYEIDHEICGKVIVATQEEELPRLDGIFKIGKINGIEGIKKIGPHELTEIEPYARGVRAIHVPCSGIVDYVGVCKQLRKLISTADNRVMCGQEVRSINNKEQTLSVHTSTDRFSGRYLINCAGLYSDHVARSAGVRPDVQIVPFRGEYFELKPEVQHFVNGLIYPMPNPAFPFLGVHFTKMATGGVECGPNAVFAFKREGYDKISFDLNETIETLNFPGFWNLAKNHWQMGLDEWYRSFSKKAFVKDLQKMVPSIRPEHLRASPSGVRAMALKPDGEILDDFQFEATENEIHVLNAPSPAATAGLAIGDEIVRRAQTAFSL</sequence>
<dbReference type="NCBIfam" id="NF008726">
    <property type="entry name" value="PRK11728.1"/>
    <property type="match status" value="1"/>
</dbReference>
<dbReference type="GO" id="GO:0005737">
    <property type="term" value="C:cytoplasm"/>
    <property type="evidence" value="ECO:0007669"/>
    <property type="project" value="TreeGrafter"/>
</dbReference>
<protein>
    <submittedName>
        <fullName evidence="7">L-2-hydroxyglutarate oxidase</fullName>
    </submittedName>
</protein>
<gene>
    <name evidence="7" type="ORF">SAMN06265218_101190</name>
</gene>
<organism evidence="7 8">
    <name type="scientific">Fodinibius sediminis</name>
    <dbReference type="NCBI Taxonomy" id="1214077"/>
    <lineage>
        <taxon>Bacteria</taxon>
        <taxon>Pseudomonadati</taxon>
        <taxon>Balneolota</taxon>
        <taxon>Balneolia</taxon>
        <taxon>Balneolales</taxon>
        <taxon>Balneolaceae</taxon>
        <taxon>Fodinibius</taxon>
    </lineage>
</organism>
<dbReference type="OrthoDB" id="9778740at2"/>
<dbReference type="Pfam" id="PF01266">
    <property type="entry name" value="DAO"/>
    <property type="match status" value="1"/>
</dbReference>
<evidence type="ECO:0000256" key="2">
    <source>
        <dbReference type="ARBA" id="ARBA00022630"/>
    </source>
</evidence>
<dbReference type="EMBL" id="FXTH01000001">
    <property type="protein sequence ID" value="SMO35482.1"/>
    <property type="molecule type" value="Genomic_DNA"/>
</dbReference>
<evidence type="ECO:0000256" key="5">
    <source>
        <dbReference type="ARBA" id="ARBA00037941"/>
    </source>
</evidence>
<reference evidence="7 8" key="1">
    <citation type="submission" date="2017-05" db="EMBL/GenBank/DDBJ databases">
        <authorList>
            <person name="Varghese N."/>
            <person name="Submissions S."/>
        </authorList>
    </citation>
    <scope>NUCLEOTIDE SEQUENCE [LARGE SCALE GENOMIC DNA]</scope>
    <source>
        <strain evidence="7 8">DSM 21194</strain>
    </source>
</reference>
<evidence type="ECO:0000256" key="3">
    <source>
        <dbReference type="ARBA" id="ARBA00022827"/>
    </source>
</evidence>
<comment type="cofactor">
    <cofactor evidence="1">
        <name>FAD</name>
        <dbReference type="ChEBI" id="CHEBI:57692"/>
    </cofactor>
</comment>
<dbReference type="AlphaFoldDB" id="A0A521AL15"/>
<dbReference type="Gene3D" id="3.30.9.10">
    <property type="entry name" value="D-Amino Acid Oxidase, subunit A, domain 2"/>
    <property type="match status" value="1"/>
</dbReference>
<dbReference type="Gene3D" id="3.50.50.60">
    <property type="entry name" value="FAD/NAD(P)-binding domain"/>
    <property type="match status" value="1"/>
</dbReference>
<evidence type="ECO:0000256" key="4">
    <source>
        <dbReference type="ARBA" id="ARBA00023002"/>
    </source>
</evidence>
<evidence type="ECO:0000313" key="7">
    <source>
        <dbReference type="EMBL" id="SMO35482.1"/>
    </source>
</evidence>
<dbReference type="SUPFAM" id="SSF51905">
    <property type="entry name" value="FAD/NAD(P)-binding domain"/>
    <property type="match status" value="1"/>
</dbReference>
<dbReference type="RefSeq" id="WP_142712657.1">
    <property type="nucleotide sequence ID" value="NZ_FXTH01000001.1"/>
</dbReference>
<proteinExistence type="inferred from homology"/>
<evidence type="ECO:0000259" key="6">
    <source>
        <dbReference type="Pfam" id="PF01266"/>
    </source>
</evidence>
<keyword evidence="4" id="KW-0560">Oxidoreductase</keyword>
<keyword evidence="2" id="KW-0285">Flavoprotein</keyword>
<name>A0A521AL15_9BACT</name>
<evidence type="ECO:0000313" key="8">
    <source>
        <dbReference type="Proteomes" id="UP000317593"/>
    </source>
</evidence>
<evidence type="ECO:0000256" key="1">
    <source>
        <dbReference type="ARBA" id="ARBA00001974"/>
    </source>
</evidence>
<feature type="domain" description="FAD dependent oxidoreductase" evidence="6">
    <location>
        <begin position="4"/>
        <end position="392"/>
    </location>
</feature>
<dbReference type="Proteomes" id="UP000317593">
    <property type="component" value="Unassembled WGS sequence"/>
</dbReference>
<dbReference type="InterPro" id="IPR006076">
    <property type="entry name" value="FAD-dep_OxRdtase"/>
</dbReference>